<keyword evidence="3" id="KW-1185">Reference proteome</keyword>
<dbReference type="Pfam" id="PF01823">
    <property type="entry name" value="MACPF"/>
    <property type="match status" value="1"/>
</dbReference>
<evidence type="ECO:0000259" key="1">
    <source>
        <dbReference type="PROSITE" id="PS51412"/>
    </source>
</evidence>
<organism evidence="2 3">
    <name type="scientific">Babesia ovis</name>
    <dbReference type="NCBI Taxonomy" id="5869"/>
    <lineage>
        <taxon>Eukaryota</taxon>
        <taxon>Sar</taxon>
        <taxon>Alveolata</taxon>
        <taxon>Apicomplexa</taxon>
        <taxon>Aconoidasida</taxon>
        <taxon>Piroplasmida</taxon>
        <taxon>Babesiidae</taxon>
        <taxon>Babesia</taxon>
    </lineage>
</organism>
<comment type="caution">
    <text evidence="2">The sequence shown here is derived from an EMBL/GenBank/DDBJ whole genome shotgun (WGS) entry which is preliminary data.</text>
</comment>
<gene>
    <name evidence="2" type="ORF">BaOVIS_019260</name>
</gene>
<reference evidence="2" key="1">
    <citation type="submission" date="2019-12" db="EMBL/GenBank/DDBJ databases">
        <title>Genome sequence of Babesia ovis.</title>
        <authorList>
            <person name="Yamagishi J."/>
            <person name="Sevinc F."/>
            <person name="Xuan X."/>
        </authorList>
    </citation>
    <scope>NUCLEOTIDE SEQUENCE</scope>
    <source>
        <strain evidence="2">Selcuk</strain>
    </source>
</reference>
<dbReference type="Proteomes" id="UP001057455">
    <property type="component" value="Unassembled WGS sequence"/>
</dbReference>
<evidence type="ECO:0000313" key="2">
    <source>
        <dbReference type="EMBL" id="GFE54522.1"/>
    </source>
</evidence>
<sequence length="598" mass="65625">MTMVRQAYFILGWYNACAADIFDGDLEDLMTIKVNDEEFDKGTPGIDYLGIGYDSISGNTLGGEESLLDPGYRAPIINFSWRKSAEGYSPSLNAIQEIENLEELKSAFAASAELKGDVSAASFSASAKYKKEAANLAHKTERMYLHCDTCIRYQAGIPLNIPWDTTESFKEAVKILQPLDETVKKECSMHDILDETTKENCVPLKKWIKFFQMFGTHYVHQLLLGGKLIQTLKIDMNKFQELKKQGIDVDLAVSSILGSASASVEGNDILNQHKFDEIGVKTITVIGGEMPNTPITDAEYATWGNSVADNPMPIGISADSLKKFLDEKLRDSYTLALYKYAELNGVTYETLVRLGASVGGLMREIKNGEGIVTVNWDFNGAECPKGQKILIGFSLLFNKHGTFLGIIPCKTGAYKCNVPLNKQEIRSVSWATCTTGLQPTIYQVADITQDRADSVEASCPYGTIIHFGIKFYANVERLCGIESCIKGESSCKATAKGGEIAGIWIVCSTDIRPGDQIDVVGHVSKENVKVECDTNEIIIGGIKVLFKFHKDAKEDGKRSMSISMCNQYLDYCEVKCEGNCLAALVLAICSNTGTKSSS</sequence>
<dbReference type="InterPro" id="IPR020864">
    <property type="entry name" value="MACPF"/>
</dbReference>
<proteinExistence type="predicted"/>
<name>A0A9W5WVP4_BABOV</name>
<dbReference type="EMBL" id="BLIY01000016">
    <property type="protein sequence ID" value="GFE54522.1"/>
    <property type="molecule type" value="Genomic_DNA"/>
</dbReference>
<accession>A0A9W5WVP4</accession>
<dbReference type="OrthoDB" id="1366754at2759"/>
<dbReference type="PROSITE" id="PS51412">
    <property type="entry name" value="MACPF_2"/>
    <property type="match status" value="1"/>
</dbReference>
<protein>
    <submittedName>
        <fullName evidence="2">MAC Perforin domain-containing, putative</fullName>
    </submittedName>
</protein>
<dbReference type="AlphaFoldDB" id="A0A9W5WVP4"/>
<feature type="domain" description="MACPF" evidence="1">
    <location>
        <begin position="32"/>
        <end position="355"/>
    </location>
</feature>
<evidence type="ECO:0000313" key="3">
    <source>
        <dbReference type="Proteomes" id="UP001057455"/>
    </source>
</evidence>